<gene>
    <name evidence="5" type="ORF">FA15DRAFT_662400</name>
</gene>
<dbReference type="CDD" id="cd05137">
    <property type="entry name" value="RasGAP_CLA2_BUD2"/>
    <property type="match status" value="1"/>
</dbReference>
<feature type="compositionally biased region" description="Polar residues" evidence="2">
    <location>
        <begin position="716"/>
        <end position="736"/>
    </location>
</feature>
<dbReference type="SMART" id="SM00239">
    <property type="entry name" value="C2"/>
    <property type="match status" value="1"/>
</dbReference>
<dbReference type="EMBL" id="ML210146">
    <property type="protein sequence ID" value="TFK30445.1"/>
    <property type="molecule type" value="Genomic_DNA"/>
</dbReference>
<dbReference type="Gene3D" id="2.60.40.150">
    <property type="entry name" value="C2 domain"/>
    <property type="match status" value="1"/>
</dbReference>
<protein>
    <submittedName>
        <fullName evidence="5">GTPase activating protein</fullName>
    </submittedName>
</protein>
<feature type="compositionally biased region" description="Basic and acidic residues" evidence="2">
    <location>
        <begin position="778"/>
        <end position="788"/>
    </location>
</feature>
<dbReference type="InterPro" id="IPR035892">
    <property type="entry name" value="C2_domain_sf"/>
</dbReference>
<keyword evidence="1" id="KW-0343">GTPase activation</keyword>
<dbReference type="OrthoDB" id="775356at2759"/>
<dbReference type="Pfam" id="PF00616">
    <property type="entry name" value="RasGAP"/>
    <property type="match status" value="1"/>
</dbReference>
<keyword evidence="6" id="KW-1185">Reference proteome</keyword>
<reference evidence="5 6" key="1">
    <citation type="journal article" date="2019" name="Nat. Ecol. Evol.">
        <title>Megaphylogeny resolves global patterns of mushroom evolution.</title>
        <authorList>
            <person name="Varga T."/>
            <person name="Krizsan K."/>
            <person name="Foldi C."/>
            <person name="Dima B."/>
            <person name="Sanchez-Garcia M."/>
            <person name="Sanchez-Ramirez S."/>
            <person name="Szollosi G.J."/>
            <person name="Szarkandi J.G."/>
            <person name="Papp V."/>
            <person name="Albert L."/>
            <person name="Andreopoulos W."/>
            <person name="Angelini C."/>
            <person name="Antonin V."/>
            <person name="Barry K.W."/>
            <person name="Bougher N.L."/>
            <person name="Buchanan P."/>
            <person name="Buyck B."/>
            <person name="Bense V."/>
            <person name="Catcheside P."/>
            <person name="Chovatia M."/>
            <person name="Cooper J."/>
            <person name="Damon W."/>
            <person name="Desjardin D."/>
            <person name="Finy P."/>
            <person name="Geml J."/>
            <person name="Haridas S."/>
            <person name="Hughes K."/>
            <person name="Justo A."/>
            <person name="Karasinski D."/>
            <person name="Kautmanova I."/>
            <person name="Kiss B."/>
            <person name="Kocsube S."/>
            <person name="Kotiranta H."/>
            <person name="LaButti K.M."/>
            <person name="Lechner B.E."/>
            <person name="Liimatainen K."/>
            <person name="Lipzen A."/>
            <person name="Lukacs Z."/>
            <person name="Mihaltcheva S."/>
            <person name="Morgado L.N."/>
            <person name="Niskanen T."/>
            <person name="Noordeloos M.E."/>
            <person name="Ohm R.A."/>
            <person name="Ortiz-Santana B."/>
            <person name="Ovrebo C."/>
            <person name="Racz N."/>
            <person name="Riley R."/>
            <person name="Savchenko A."/>
            <person name="Shiryaev A."/>
            <person name="Soop K."/>
            <person name="Spirin V."/>
            <person name="Szebenyi C."/>
            <person name="Tomsovsky M."/>
            <person name="Tulloss R.E."/>
            <person name="Uehling J."/>
            <person name="Grigoriev I.V."/>
            <person name="Vagvolgyi C."/>
            <person name="Papp T."/>
            <person name="Martin F.M."/>
            <person name="Miettinen O."/>
            <person name="Hibbett D.S."/>
            <person name="Nagy L.G."/>
        </authorList>
    </citation>
    <scope>NUCLEOTIDE SEQUENCE [LARGE SCALE GENOMIC DNA]</scope>
    <source>
        <strain evidence="5 6">CBS 121175</strain>
    </source>
</reference>
<feature type="region of interest" description="Disordered" evidence="2">
    <location>
        <begin position="710"/>
        <end position="813"/>
    </location>
</feature>
<feature type="compositionally biased region" description="Polar residues" evidence="2">
    <location>
        <begin position="745"/>
        <end position="759"/>
    </location>
</feature>
<dbReference type="InterPro" id="IPR000008">
    <property type="entry name" value="C2_dom"/>
</dbReference>
<evidence type="ECO:0000256" key="1">
    <source>
        <dbReference type="ARBA" id="ARBA00022468"/>
    </source>
</evidence>
<dbReference type="InterPro" id="IPR008936">
    <property type="entry name" value="Rho_GTPase_activation_prot"/>
</dbReference>
<dbReference type="PROSITE" id="PS50004">
    <property type="entry name" value="C2"/>
    <property type="match status" value="1"/>
</dbReference>
<evidence type="ECO:0000259" key="3">
    <source>
        <dbReference type="PROSITE" id="PS50004"/>
    </source>
</evidence>
<dbReference type="SUPFAM" id="SSF48350">
    <property type="entry name" value="GTPase activation domain, GAP"/>
    <property type="match status" value="1"/>
</dbReference>
<dbReference type="PANTHER" id="PTHR10194">
    <property type="entry name" value="RAS GTPASE-ACTIVATING PROTEINS"/>
    <property type="match status" value="1"/>
</dbReference>
<dbReference type="InterPro" id="IPR039360">
    <property type="entry name" value="Ras_GTPase"/>
</dbReference>
<feature type="domain" description="C2" evidence="3">
    <location>
        <begin position="171"/>
        <end position="299"/>
    </location>
</feature>
<name>A0A5C3LCS8_COPMA</name>
<proteinExistence type="predicted"/>
<feature type="domain" description="Ras-GAP" evidence="4">
    <location>
        <begin position="358"/>
        <end position="561"/>
    </location>
</feature>
<dbReference type="GO" id="GO:0005096">
    <property type="term" value="F:GTPase activator activity"/>
    <property type="evidence" value="ECO:0007669"/>
    <property type="project" value="UniProtKB-KW"/>
</dbReference>
<dbReference type="PANTHER" id="PTHR10194:SF60">
    <property type="entry name" value="RAS GTPASE-ACTIVATING PROTEIN RASKOL"/>
    <property type="match status" value="1"/>
</dbReference>
<dbReference type="AlphaFoldDB" id="A0A5C3LCS8"/>
<dbReference type="STRING" id="230819.A0A5C3LCS8"/>
<dbReference type="SMART" id="SM00323">
    <property type="entry name" value="RasGAP"/>
    <property type="match status" value="1"/>
</dbReference>
<accession>A0A5C3LCS8</accession>
<dbReference type="Gene3D" id="1.10.506.10">
    <property type="entry name" value="GTPase Activation - p120gap, domain 1"/>
    <property type="match status" value="1"/>
</dbReference>
<evidence type="ECO:0000256" key="2">
    <source>
        <dbReference type="SAM" id="MobiDB-lite"/>
    </source>
</evidence>
<evidence type="ECO:0000259" key="4">
    <source>
        <dbReference type="PROSITE" id="PS50018"/>
    </source>
</evidence>
<evidence type="ECO:0000313" key="5">
    <source>
        <dbReference type="EMBL" id="TFK30445.1"/>
    </source>
</evidence>
<dbReference type="Proteomes" id="UP000307440">
    <property type="component" value="Unassembled WGS sequence"/>
</dbReference>
<dbReference type="PROSITE" id="PS50018">
    <property type="entry name" value="RAS_GTPASE_ACTIV_2"/>
    <property type="match status" value="1"/>
</dbReference>
<dbReference type="InterPro" id="IPR001936">
    <property type="entry name" value="RasGAP_dom"/>
</dbReference>
<evidence type="ECO:0000313" key="6">
    <source>
        <dbReference type="Proteomes" id="UP000307440"/>
    </source>
</evidence>
<sequence>MSDTWNRYSHEREYLVSVELYVSQSTGGNLRKPAIIRKKPEKRESSAAIFDDAKLRDRSSWQALPKGLHNIGQWRSATCKLSEEGDRCFLNIYVDEAILYQTVYIHLLNQSDIRQTDPSLFFRKDCVALYCIEGQRWTSANTAEPIYIQFPNSDLCTTWLALLRSYAIPEIYGRWFFPIDGGSYRMWRQIELSIVQARNLRVPKTENGDSVETSADADFDGEISCELHLNNILCGRTTGKKKGSTLEWHEKFLFSDLPPFQTLDINVWREKKAMKPTTVGFAQIQLHSFRRGETVEGWHPIIQGVTGPARETQVGELRVKLRVDEEIVLPYSAYSNLVETFNSRNFLDWMTELETKLKLKHISAQIMSVSIANDALIEQIQEFAAKEVAATPISHQTLFRGNTVLTKTIELTMSWYGKAFLEASIGHVLRRLCAEKVAIEVDPMRSGKSTKDVEKNVEQLIYWCHEFWNQIYSVRGDCPNELRRLFRTIRKLVEDRCRTTDGSADLQRDLPKQSVSAFIFLRFIVPAILHPHLFGLCPGLPPEPVQRSLTLIAKVIQSLANLNASSQKESFMRGIKDFLANSLEAMVDYIASVSTPLDDTYSSNPVLANSRHNRLRIVNSLRQRSMQMPVLDKESIPTLPHLLDIPRHLAVITSAIIRSCRDPSLQSALLELKNTQLEELCTRCSEVEDQALFRVTQLAAKLAVRRPSLPVINSPEFGSSPSLPSPDRIQSPQQKSDPSRRSKSARPSTAPSSGSNSPRQAWDDIPSSTISRTFAKSKPTDAKGSNDSRHRHLKNPSTDAAPRYITPTSNKVSQGLNDNAEDIAKKKRGLFRGILKR</sequence>
<dbReference type="Pfam" id="PF00168">
    <property type="entry name" value="C2"/>
    <property type="match status" value="1"/>
</dbReference>
<dbReference type="SUPFAM" id="SSF49562">
    <property type="entry name" value="C2 domain (Calcium/lipid-binding domain, CaLB)"/>
    <property type="match status" value="1"/>
</dbReference>
<organism evidence="5 6">
    <name type="scientific">Coprinopsis marcescibilis</name>
    <name type="common">Agaric fungus</name>
    <name type="synonym">Psathyrella marcescibilis</name>
    <dbReference type="NCBI Taxonomy" id="230819"/>
    <lineage>
        <taxon>Eukaryota</taxon>
        <taxon>Fungi</taxon>
        <taxon>Dikarya</taxon>
        <taxon>Basidiomycota</taxon>
        <taxon>Agaricomycotina</taxon>
        <taxon>Agaricomycetes</taxon>
        <taxon>Agaricomycetidae</taxon>
        <taxon>Agaricales</taxon>
        <taxon>Agaricineae</taxon>
        <taxon>Psathyrellaceae</taxon>
        <taxon>Coprinopsis</taxon>
    </lineage>
</organism>